<dbReference type="InterPro" id="IPR000266">
    <property type="entry name" value="Ribosomal_uS17"/>
</dbReference>
<dbReference type="PANTHER" id="PTHR10744:SF1">
    <property type="entry name" value="SMALL RIBOSOMAL SUBUNIT PROTEIN US17M"/>
    <property type="match status" value="1"/>
</dbReference>
<dbReference type="InterPro" id="IPR012340">
    <property type="entry name" value="NA-bd_OB-fold"/>
</dbReference>
<dbReference type="EMBL" id="MGEJ01000003">
    <property type="protein sequence ID" value="OGL81652.1"/>
    <property type="molecule type" value="Genomic_DNA"/>
</dbReference>
<evidence type="ECO:0000256" key="6">
    <source>
        <dbReference type="HAMAP-Rule" id="MF_01345"/>
    </source>
</evidence>
<dbReference type="AlphaFoldDB" id="A0A1F7UTM9"/>
<dbReference type="InterPro" id="IPR019979">
    <property type="entry name" value="Ribosomal_uS17_CS"/>
</dbReference>
<dbReference type="PRINTS" id="PR00973">
    <property type="entry name" value="RIBOSOMALS17"/>
</dbReference>
<protein>
    <recommendedName>
        <fullName evidence="6">Small ribosomal subunit protein uS17</fullName>
    </recommendedName>
</protein>
<keyword evidence="5 6" id="KW-0687">Ribonucleoprotein</keyword>
<dbReference type="GO" id="GO:0022627">
    <property type="term" value="C:cytosolic small ribosomal subunit"/>
    <property type="evidence" value="ECO:0007669"/>
    <property type="project" value="UniProtKB-UniRule"/>
</dbReference>
<dbReference type="PANTHER" id="PTHR10744">
    <property type="entry name" value="40S RIBOSOMAL PROTEIN S11 FAMILY MEMBER"/>
    <property type="match status" value="1"/>
</dbReference>
<keyword evidence="3 6" id="KW-0694">RNA-binding</keyword>
<dbReference type="NCBIfam" id="TIGR03635">
    <property type="entry name" value="uS17_bact"/>
    <property type="match status" value="1"/>
</dbReference>
<evidence type="ECO:0000256" key="2">
    <source>
        <dbReference type="ARBA" id="ARBA00022730"/>
    </source>
</evidence>
<evidence type="ECO:0000313" key="8">
    <source>
        <dbReference type="EMBL" id="OGL81652.1"/>
    </source>
</evidence>
<dbReference type="HAMAP" id="MF_01345_B">
    <property type="entry name" value="Ribosomal_uS17_B"/>
    <property type="match status" value="1"/>
</dbReference>
<dbReference type="InterPro" id="IPR019984">
    <property type="entry name" value="Ribosomal_uS17_bact/chlr"/>
</dbReference>
<name>A0A1F7UTM9_9BACT</name>
<comment type="subunit">
    <text evidence="6">Part of the 30S ribosomal subunit.</text>
</comment>
<dbReference type="GO" id="GO:0003735">
    <property type="term" value="F:structural constituent of ribosome"/>
    <property type="evidence" value="ECO:0007669"/>
    <property type="project" value="UniProtKB-UniRule"/>
</dbReference>
<dbReference type="Proteomes" id="UP000176897">
    <property type="component" value="Unassembled WGS sequence"/>
</dbReference>
<gene>
    <name evidence="6" type="primary">rpsQ</name>
    <name evidence="8" type="ORF">A3B21_04340</name>
</gene>
<organism evidence="8 9">
    <name type="scientific">Candidatus Uhrbacteria bacterium RIFCSPLOWO2_01_FULL_47_24</name>
    <dbReference type="NCBI Taxonomy" id="1802401"/>
    <lineage>
        <taxon>Bacteria</taxon>
        <taxon>Candidatus Uhriibacteriota</taxon>
    </lineage>
</organism>
<evidence type="ECO:0000256" key="1">
    <source>
        <dbReference type="ARBA" id="ARBA00010254"/>
    </source>
</evidence>
<dbReference type="NCBIfam" id="NF004123">
    <property type="entry name" value="PRK05610.1"/>
    <property type="match status" value="1"/>
</dbReference>
<comment type="function">
    <text evidence="6">One of the primary rRNA binding proteins, it binds specifically to the 5'-end of 16S ribosomal RNA.</text>
</comment>
<keyword evidence="2 6" id="KW-0699">rRNA-binding</keyword>
<evidence type="ECO:0000256" key="4">
    <source>
        <dbReference type="ARBA" id="ARBA00022980"/>
    </source>
</evidence>
<sequence length="82" mass="9832">MSHQESSRRRLQGIIISDKMAKTVVVRVDRMKMHPKYKKRYTMSKKYKAHDEKGDYHVGDQVIIEETRPISKDKCWRVVKKI</sequence>
<dbReference type="Pfam" id="PF00366">
    <property type="entry name" value="Ribosomal_S17"/>
    <property type="match status" value="1"/>
</dbReference>
<proteinExistence type="inferred from homology"/>
<dbReference type="STRING" id="1802401.A3B21_04340"/>
<dbReference type="GO" id="GO:0006412">
    <property type="term" value="P:translation"/>
    <property type="evidence" value="ECO:0007669"/>
    <property type="project" value="UniProtKB-UniRule"/>
</dbReference>
<dbReference type="GO" id="GO:0019843">
    <property type="term" value="F:rRNA binding"/>
    <property type="evidence" value="ECO:0007669"/>
    <property type="project" value="UniProtKB-UniRule"/>
</dbReference>
<reference evidence="8 9" key="1">
    <citation type="journal article" date="2016" name="Nat. Commun.">
        <title>Thousands of microbial genomes shed light on interconnected biogeochemical processes in an aquifer system.</title>
        <authorList>
            <person name="Anantharaman K."/>
            <person name="Brown C.T."/>
            <person name="Hug L.A."/>
            <person name="Sharon I."/>
            <person name="Castelle C.J."/>
            <person name="Probst A.J."/>
            <person name="Thomas B.C."/>
            <person name="Singh A."/>
            <person name="Wilkins M.J."/>
            <person name="Karaoz U."/>
            <person name="Brodie E.L."/>
            <person name="Williams K.H."/>
            <person name="Hubbard S.S."/>
            <person name="Banfield J.F."/>
        </authorList>
    </citation>
    <scope>NUCLEOTIDE SEQUENCE [LARGE SCALE GENOMIC DNA]</scope>
</reference>
<comment type="similarity">
    <text evidence="1 6 7">Belongs to the universal ribosomal protein uS17 family.</text>
</comment>
<keyword evidence="4 6" id="KW-0689">Ribosomal protein</keyword>
<accession>A0A1F7UTM9</accession>
<comment type="caution">
    <text evidence="8">The sequence shown here is derived from an EMBL/GenBank/DDBJ whole genome shotgun (WGS) entry which is preliminary data.</text>
</comment>
<dbReference type="Gene3D" id="2.40.50.140">
    <property type="entry name" value="Nucleic acid-binding proteins"/>
    <property type="match status" value="1"/>
</dbReference>
<evidence type="ECO:0000256" key="3">
    <source>
        <dbReference type="ARBA" id="ARBA00022884"/>
    </source>
</evidence>
<dbReference type="CDD" id="cd00364">
    <property type="entry name" value="Ribosomal_uS17"/>
    <property type="match status" value="1"/>
</dbReference>
<dbReference type="SUPFAM" id="SSF50249">
    <property type="entry name" value="Nucleic acid-binding proteins"/>
    <property type="match status" value="1"/>
</dbReference>
<evidence type="ECO:0000256" key="7">
    <source>
        <dbReference type="RuleBase" id="RU003872"/>
    </source>
</evidence>
<dbReference type="PROSITE" id="PS00056">
    <property type="entry name" value="RIBOSOMAL_S17"/>
    <property type="match status" value="1"/>
</dbReference>
<evidence type="ECO:0000313" key="9">
    <source>
        <dbReference type="Proteomes" id="UP000176897"/>
    </source>
</evidence>
<evidence type="ECO:0000256" key="5">
    <source>
        <dbReference type="ARBA" id="ARBA00023274"/>
    </source>
</evidence>